<accession>K9XYC7</accession>
<dbReference type="PATRIC" id="fig|111780.3.peg.3279"/>
<dbReference type="NCBIfam" id="TIGR01263">
    <property type="entry name" value="4HPPD"/>
    <property type="match status" value="1"/>
</dbReference>
<sequence length="392" mass="44623">MQIDHVHFSVKDAVQTSNWFIRNLGFQEITTSTNDHTYTKAIANKSVFLVFSSPLKDSSPVAHYLNSYSPGVSDIAFQVNNLETTISQALSVGCKILEPLQQCQLPQGNLKWAKITGWNSLEHTLIENAISSSLNHQDIQSLFCYLLPNNQNSQVTTSAHPHSIINSNKSIIAIDHVVLNVPVGKLRQATSWYKTIFGFQIQQTFNIKTKRSGLYSQALVDPSGKVQLNLNEPTSTDSQIQEFLDHHRGAGIQHIALRSHNIIETVAQMRFGDVSFLPIPQTYYTQLQQRFQNDGTLPLTTQEWEKIKNEQILIDWNQTEPNSLLMQIFTEPIFEKPTFFLELIERRKQAKGFGEGNFQALFEAVEREQLKKEMRGWKDVEHGRLKKIVANS</sequence>
<keyword evidence="3" id="KW-0677">Repeat</keyword>
<dbReference type="RefSeq" id="WP_015194332.1">
    <property type="nucleotide sequence ID" value="NC_019748.1"/>
</dbReference>
<gene>
    <name evidence="7" type="ordered locus">Sta7437_3158</name>
</gene>
<dbReference type="eggNOG" id="COG3185">
    <property type="taxonomic scope" value="Bacteria"/>
</dbReference>
<keyword evidence="7" id="KW-0560">Oxidoreductase</keyword>
<dbReference type="InterPro" id="IPR005956">
    <property type="entry name" value="4OHPhenylPyrv_dOase"/>
</dbReference>
<feature type="domain" description="VOC" evidence="6">
    <location>
        <begin position="173"/>
        <end position="331"/>
    </location>
</feature>
<dbReference type="InterPro" id="IPR037523">
    <property type="entry name" value="VOC_core"/>
</dbReference>
<feature type="binding site" evidence="5">
    <location>
        <position position="176"/>
    </location>
    <ligand>
        <name>Fe cation</name>
        <dbReference type="ChEBI" id="CHEBI:24875"/>
    </ligand>
</feature>
<evidence type="ECO:0000256" key="4">
    <source>
        <dbReference type="ARBA" id="ARBA00023004"/>
    </source>
</evidence>
<dbReference type="EC" id="1.13.11.27" evidence="7"/>
<feature type="binding site" evidence="5">
    <location>
        <position position="342"/>
    </location>
    <ligand>
        <name>Fe cation</name>
        <dbReference type="ChEBI" id="CHEBI:24875"/>
    </ligand>
</feature>
<evidence type="ECO:0000256" key="1">
    <source>
        <dbReference type="ARBA" id="ARBA00005877"/>
    </source>
</evidence>
<evidence type="ECO:0000313" key="8">
    <source>
        <dbReference type="Proteomes" id="UP000010473"/>
    </source>
</evidence>
<evidence type="ECO:0000256" key="3">
    <source>
        <dbReference type="ARBA" id="ARBA00022737"/>
    </source>
</evidence>
<dbReference type="InterPro" id="IPR041735">
    <property type="entry name" value="4OHPhenylPyrv_dOase_C"/>
</dbReference>
<evidence type="ECO:0000313" key="7">
    <source>
        <dbReference type="EMBL" id="AFZ36667.1"/>
    </source>
</evidence>
<dbReference type="KEGG" id="scs:Sta7437_3158"/>
<dbReference type="GO" id="GO:0006572">
    <property type="term" value="P:L-tyrosine catabolic process"/>
    <property type="evidence" value="ECO:0007669"/>
    <property type="project" value="TreeGrafter"/>
</dbReference>
<dbReference type="PROSITE" id="PS51819">
    <property type="entry name" value="VOC"/>
    <property type="match status" value="2"/>
</dbReference>
<dbReference type="InterPro" id="IPR004360">
    <property type="entry name" value="Glyas_Fos-R_dOase_dom"/>
</dbReference>
<dbReference type="PANTHER" id="PTHR11959">
    <property type="entry name" value="4-HYDROXYPHENYLPYRUVATE DIOXYGENASE"/>
    <property type="match status" value="1"/>
</dbReference>
<evidence type="ECO:0000256" key="5">
    <source>
        <dbReference type="PIRSR" id="PIRSR009283-1"/>
    </source>
</evidence>
<dbReference type="OrthoDB" id="9780241at2"/>
<feature type="binding site" evidence="5">
    <location>
        <position position="254"/>
    </location>
    <ligand>
        <name>Fe cation</name>
        <dbReference type="ChEBI" id="CHEBI:24875"/>
    </ligand>
</feature>
<keyword evidence="7" id="KW-0223">Dioxygenase</keyword>
<dbReference type="InterPro" id="IPR041736">
    <property type="entry name" value="4OHPhenylPyrv_dOase_N"/>
</dbReference>
<dbReference type="CDD" id="cd07250">
    <property type="entry name" value="HPPD_C_like"/>
    <property type="match status" value="1"/>
</dbReference>
<keyword evidence="4 5" id="KW-0408">Iron</keyword>
<dbReference type="SUPFAM" id="SSF54593">
    <property type="entry name" value="Glyoxalase/Bleomycin resistance protein/Dihydroxybiphenyl dioxygenase"/>
    <property type="match status" value="1"/>
</dbReference>
<dbReference type="GO" id="GO:0003868">
    <property type="term" value="F:4-hydroxyphenylpyruvate dioxygenase activity"/>
    <property type="evidence" value="ECO:0007669"/>
    <property type="project" value="UniProtKB-EC"/>
</dbReference>
<dbReference type="Gene3D" id="3.10.180.10">
    <property type="entry name" value="2,3-Dihydroxybiphenyl 1,2-Dioxygenase, domain 1"/>
    <property type="match status" value="2"/>
</dbReference>
<keyword evidence="8" id="KW-1185">Reference proteome</keyword>
<dbReference type="AlphaFoldDB" id="K9XYC7"/>
<dbReference type="Pfam" id="PF00903">
    <property type="entry name" value="Glyoxalase"/>
    <property type="match status" value="1"/>
</dbReference>
<evidence type="ECO:0000256" key="2">
    <source>
        <dbReference type="ARBA" id="ARBA00022723"/>
    </source>
</evidence>
<dbReference type="PANTHER" id="PTHR11959:SF1">
    <property type="entry name" value="4-HYDROXYPHENYLPYRUVATE DIOXYGENASE"/>
    <property type="match status" value="1"/>
</dbReference>
<protein>
    <submittedName>
        <fullName evidence="7">4-hydroxyphenylpyruvate dioxygenase</fullName>
        <ecNumber evidence="7">1.13.11.27</ecNumber>
    </submittedName>
</protein>
<proteinExistence type="inferred from homology"/>
<comment type="similarity">
    <text evidence="1">Belongs to the 4HPPD family.</text>
</comment>
<feature type="domain" description="VOC" evidence="6">
    <location>
        <begin position="2"/>
        <end position="128"/>
    </location>
</feature>
<dbReference type="PIRSF" id="PIRSF009283">
    <property type="entry name" value="HPP_dOase"/>
    <property type="match status" value="1"/>
</dbReference>
<dbReference type="STRING" id="111780.Sta7437_3158"/>
<dbReference type="GO" id="GO:0046872">
    <property type="term" value="F:metal ion binding"/>
    <property type="evidence" value="ECO:0007669"/>
    <property type="project" value="UniProtKB-KW"/>
</dbReference>
<comment type="cofactor">
    <cofactor evidence="5">
        <name>Fe cation</name>
        <dbReference type="ChEBI" id="CHEBI:24875"/>
    </cofactor>
    <text evidence="5">Binds 1 Fe cation per subunit.</text>
</comment>
<dbReference type="CDD" id="cd08342">
    <property type="entry name" value="HPPD_N_like"/>
    <property type="match status" value="1"/>
</dbReference>
<keyword evidence="2 5" id="KW-0479">Metal-binding</keyword>
<dbReference type="HOGENOM" id="CLU_034004_1_1_3"/>
<dbReference type="Proteomes" id="UP000010473">
    <property type="component" value="Chromosome"/>
</dbReference>
<name>K9XYC7_STAC7</name>
<evidence type="ECO:0000259" key="6">
    <source>
        <dbReference type="PROSITE" id="PS51819"/>
    </source>
</evidence>
<dbReference type="InterPro" id="IPR029068">
    <property type="entry name" value="Glyas_Bleomycin-R_OHBP_Dase"/>
</dbReference>
<dbReference type="EMBL" id="CP003653">
    <property type="protein sequence ID" value="AFZ36667.1"/>
    <property type="molecule type" value="Genomic_DNA"/>
</dbReference>
<organism evidence="7 8">
    <name type="scientific">Stanieria cyanosphaera (strain ATCC 29371 / PCC 7437)</name>
    <dbReference type="NCBI Taxonomy" id="111780"/>
    <lineage>
        <taxon>Bacteria</taxon>
        <taxon>Bacillati</taxon>
        <taxon>Cyanobacteriota</taxon>
        <taxon>Cyanophyceae</taxon>
        <taxon>Pleurocapsales</taxon>
        <taxon>Dermocarpellaceae</taxon>
        <taxon>Stanieria</taxon>
    </lineage>
</organism>
<reference evidence="8" key="1">
    <citation type="journal article" date="2013" name="Proc. Natl. Acad. Sci. U.S.A.">
        <title>Improving the coverage of the cyanobacterial phylum using diversity-driven genome sequencing.</title>
        <authorList>
            <person name="Shih P.M."/>
            <person name="Wu D."/>
            <person name="Latifi A."/>
            <person name="Axen S.D."/>
            <person name="Fewer D.P."/>
            <person name="Talla E."/>
            <person name="Calteau A."/>
            <person name="Cai F."/>
            <person name="Tandeau de Marsac N."/>
            <person name="Rippka R."/>
            <person name="Herdman M."/>
            <person name="Sivonen K."/>
            <person name="Coursin T."/>
            <person name="Laurent T."/>
            <person name="Goodwin L."/>
            <person name="Nolan M."/>
            <person name="Davenport K.W."/>
            <person name="Han C.S."/>
            <person name="Rubin E.M."/>
            <person name="Eisen J.A."/>
            <person name="Woyke T."/>
            <person name="Gugger M."/>
            <person name="Kerfeld C.A."/>
        </authorList>
    </citation>
    <scope>NUCLEOTIDE SEQUENCE [LARGE SCALE GENOMIC DNA]</scope>
    <source>
        <strain evidence="8">ATCC 29371 / PCC 7437</strain>
    </source>
</reference>